<accession>A0A5K7XCE7</accession>
<reference evidence="3" key="1">
    <citation type="submission" date="2019-10" db="EMBL/GenBank/DDBJ databases">
        <title>Lacipirellula parvula gen. nov., sp. nov., representing a lineage of planctomycetes widespread in freshwater anoxic habitats, and description of the family Lacipirellulaceae.</title>
        <authorList>
            <person name="Dedysh S.N."/>
            <person name="Kulichevskaya I.S."/>
            <person name="Beletsky A.V."/>
            <person name="Rakitin A.L."/>
            <person name="Mardanov A.V."/>
            <person name="Ivanova A.A."/>
            <person name="Saltykova V.X."/>
            <person name="Rijpstra W.I.C."/>
            <person name="Sinninghe Damste J.S."/>
            <person name="Ravin N.V."/>
        </authorList>
    </citation>
    <scope>NUCLEOTIDE SEQUENCE [LARGE SCALE GENOMIC DNA]</scope>
    <source>
        <strain evidence="3">PX69</strain>
    </source>
</reference>
<feature type="compositionally biased region" description="Polar residues" evidence="1">
    <location>
        <begin position="25"/>
        <end position="35"/>
    </location>
</feature>
<dbReference type="EMBL" id="AP021861">
    <property type="protein sequence ID" value="BBO31993.1"/>
    <property type="molecule type" value="Genomic_DNA"/>
</dbReference>
<keyword evidence="3" id="KW-1185">Reference proteome</keyword>
<evidence type="ECO:0000313" key="3">
    <source>
        <dbReference type="Proteomes" id="UP000326837"/>
    </source>
</evidence>
<name>A0A5K7XCE7_9BACT</name>
<evidence type="ECO:0000256" key="1">
    <source>
        <dbReference type="SAM" id="MobiDB-lite"/>
    </source>
</evidence>
<sequence length="44" mass="4848">MLTRNSDSTARLKARVTQDGEPGNRNGNLPFNSRGESLERGCNK</sequence>
<dbReference type="AlphaFoldDB" id="A0A5K7XCE7"/>
<proteinExistence type="predicted"/>
<dbReference type="KEGG" id="lpav:PLANPX_1605"/>
<organism evidence="2 3">
    <name type="scientific">Lacipirellula parvula</name>
    <dbReference type="NCBI Taxonomy" id="2650471"/>
    <lineage>
        <taxon>Bacteria</taxon>
        <taxon>Pseudomonadati</taxon>
        <taxon>Planctomycetota</taxon>
        <taxon>Planctomycetia</taxon>
        <taxon>Pirellulales</taxon>
        <taxon>Lacipirellulaceae</taxon>
        <taxon>Lacipirellula</taxon>
    </lineage>
</organism>
<protein>
    <submittedName>
        <fullName evidence="2">Uncharacterized protein</fullName>
    </submittedName>
</protein>
<evidence type="ECO:0000313" key="2">
    <source>
        <dbReference type="EMBL" id="BBO31993.1"/>
    </source>
</evidence>
<feature type="region of interest" description="Disordered" evidence="1">
    <location>
        <begin position="1"/>
        <end position="44"/>
    </location>
</feature>
<gene>
    <name evidence="2" type="ORF">PLANPX_1605</name>
</gene>
<dbReference type="Proteomes" id="UP000326837">
    <property type="component" value="Chromosome"/>
</dbReference>